<comment type="caution">
    <text evidence="1">The sequence shown here is derived from an EMBL/GenBank/DDBJ whole genome shotgun (WGS) entry which is preliminary data.</text>
</comment>
<protein>
    <submittedName>
        <fullName evidence="1">VOC family protein</fullName>
    </submittedName>
</protein>
<dbReference type="Proteomes" id="UP001595191">
    <property type="component" value="Unassembled WGS sequence"/>
</dbReference>
<sequence length="125" mass="13940">MKNPVGWFEIYVDDLNRAQKFYEKVLDVQLTELQNPTKDELLMLAFPADMEQHGSSGALVHMNDVKAGANSVIVYFMSEDCSIEESRVSNAGGRIITPKMSIGEYGFISLCNDTEGNMFGLHSLK</sequence>
<gene>
    <name evidence="1" type="ORF">ACEZ3G_10890</name>
</gene>
<keyword evidence="2" id="KW-1185">Reference proteome</keyword>
<organism evidence="1 2">
    <name type="scientific">Meishania litoralis</name>
    <dbReference type="NCBI Taxonomy" id="3434685"/>
    <lineage>
        <taxon>Bacteria</taxon>
        <taxon>Pseudomonadati</taxon>
        <taxon>Bacteroidota</taxon>
        <taxon>Flavobacteriia</taxon>
        <taxon>Flavobacteriales</taxon>
        <taxon>Flavobacteriaceae</taxon>
        <taxon>Meishania</taxon>
    </lineage>
</organism>
<proteinExistence type="predicted"/>
<evidence type="ECO:0000313" key="1">
    <source>
        <dbReference type="EMBL" id="MFH6603984.1"/>
    </source>
</evidence>
<name>A0ACC7LL38_9FLAO</name>
<reference evidence="1" key="1">
    <citation type="submission" date="2024-09" db="EMBL/GenBank/DDBJ databases">
        <authorList>
            <person name="Liu J."/>
        </authorList>
    </citation>
    <scope>NUCLEOTIDE SEQUENCE</scope>
    <source>
        <strain evidence="1">NBU2967</strain>
    </source>
</reference>
<dbReference type="EMBL" id="JBHFPV010000002">
    <property type="protein sequence ID" value="MFH6603984.1"/>
    <property type="molecule type" value="Genomic_DNA"/>
</dbReference>
<accession>A0ACC7LL38</accession>
<evidence type="ECO:0000313" key="2">
    <source>
        <dbReference type="Proteomes" id="UP001595191"/>
    </source>
</evidence>